<protein>
    <recommendedName>
        <fullName evidence="5">glycine oxidase</fullName>
        <ecNumber evidence="5">1.4.3.19</ecNumber>
    </recommendedName>
</protein>
<reference evidence="8 9" key="1">
    <citation type="submission" date="2015-02" db="EMBL/GenBank/DDBJ databases">
        <title>Draft genome sequences of ten Microbacterium spp. with emphasis on heavy metal contaminated environments.</title>
        <authorList>
            <person name="Corretto E."/>
        </authorList>
    </citation>
    <scope>NUCLEOTIDE SEQUENCE [LARGE SCALE GENOMIC DNA]</scope>
    <source>
        <strain evidence="8 9">SA35</strain>
    </source>
</reference>
<dbReference type="SUPFAM" id="SSF51905">
    <property type="entry name" value="FAD/NAD(P)-binding domain"/>
    <property type="match status" value="1"/>
</dbReference>
<comment type="pathway">
    <text evidence="1">Cofactor biosynthesis; thiamine diphosphate biosynthesis.</text>
</comment>
<dbReference type="InterPro" id="IPR036188">
    <property type="entry name" value="FAD/NAD-bd_sf"/>
</dbReference>
<organism evidence="8 9">
    <name type="scientific">Microbacterium hydrocarbonoxydans</name>
    <dbReference type="NCBI Taxonomy" id="273678"/>
    <lineage>
        <taxon>Bacteria</taxon>
        <taxon>Bacillati</taxon>
        <taxon>Actinomycetota</taxon>
        <taxon>Actinomycetes</taxon>
        <taxon>Micrococcales</taxon>
        <taxon>Microbacteriaceae</taxon>
        <taxon>Microbacterium</taxon>
    </lineage>
</organism>
<dbReference type="GO" id="GO:0009229">
    <property type="term" value="P:thiamine diphosphate biosynthetic process"/>
    <property type="evidence" value="ECO:0007669"/>
    <property type="project" value="UniProtKB-UniPathway"/>
</dbReference>
<evidence type="ECO:0000256" key="6">
    <source>
        <dbReference type="SAM" id="MobiDB-lite"/>
    </source>
</evidence>
<dbReference type="PANTHER" id="PTHR13847:SF289">
    <property type="entry name" value="GLYCINE OXIDASE"/>
    <property type="match status" value="1"/>
</dbReference>
<proteinExistence type="predicted"/>
<dbReference type="Gene3D" id="3.30.9.10">
    <property type="entry name" value="D-Amino Acid Oxidase, subunit A, domain 2"/>
    <property type="match status" value="1"/>
</dbReference>
<feature type="region of interest" description="Disordered" evidence="6">
    <location>
        <begin position="367"/>
        <end position="396"/>
    </location>
</feature>
<dbReference type="Pfam" id="PF01266">
    <property type="entry name" value="DAO"/>
    <property type="match status" value="1"/>
</dbReference>
<evidence type="ECO:0000313" key="9">
    <source>
        <dbReference type="Proteomes" id="UP000033900"/>
    </source>
</evidence>
<evidence type="ECO:0000256" key="2">
    <source>
        <dbReference type="ARBA" id="ARBA00022977"/>
    </source>
</evidence>
<evidence type="ECO:0000256" key="1">
    <source>
        <dbReference type="ARBA" id="ARBA00004948"/>
    </source>
</evidence>
<dbReference type="Proteomes" id="UP000033900">
    <property type="component" value="Unassembled WGS sequence"/>
</dbReference>
<dbReference type="UniPathway" id="UPA00060"/>
<evidence type="ECO:0000256" key="3">
    <source>
        <dbReference type="ARBA" id="ARBA00023002"/>
    </source>
</evidence>
<evidence type="ECO:0000259" key="7">
    <source>
        <dbReference type="Pfam" id="PF01266"/>
    </source>
</evidence>
<dbReference type="OrthoDB" id="3214401at2"/>
<name>A0A0M2HLT6_9MICO</name>
<dbReference type="EC" id="1.4.3.19" evidence="5"/>
<keyword evidence="2" id="KW-0784">Thiamine biosynthesis</keyword>
<dbReference type="PANTHER" id="PTHR13847">
    <property type="entry name" value="SARCOSINE DEHYDROGENASE-RELATED"/>
    <property type="match status" value="1"/>
</dbReference>
<comment type="catalytic activity">
    <reaction evidence="4">
        <text>glycine + O2 + H2O = glyoxylate + H2O2 + NH4(+)</text>
        <dbReference type="Rhea" id="RHEA:11532"/>
        <dbReference type="ChEBI" id="CHEBI:15377"/>
        <dbReference type="ChEBI" id="CHEBI:15379"/>
        <dbReference type="ChEBI" id="CHEBI:16240"/>
        <dbReference type="ChEBI" id="CHEBI:28938"/>
        <dbReference type="ChEBI" id="CHEBI:36655"/>
        <dbReference type="ChEBI" id="CHEBI:57305"/>
        <dbReference type="EC" id="1.4.3.19"/>
    </reaction>
</comment>
<dbReference type="AlphaFoldDB" id="A0A0M2HLT6"/>
<dbReference type="GO" id="GO:0005737">
    <property type="term" value="C:cytoplasm"/>
    <property type="evidence" value="ECO:0007669"/>
    <property type="project" value="TreeGrafter"/>
</dbReference>
<dbReference type="PRINTS" id="PR00419">
    <property type="entry name" value="ADXRDTASE"/>
</dbReference>
<evidence type="ECO:0000313" key="8">
    <source>
        <dbReference type="EMBL" id="KJL47671.1"/>
    </source>
</evidence>
<sequence length="396" mass="40844">MRIAVIGAGIIGLATADELVGRGHEVTVFDPEPANGSSLAAAGMLAHAAEMSWGQDALAPLMRASAEKYPEFVDRLSAKSARSLGHRADGTLSVGVDAADREALVALSRLQREQGLSVDQLTGTAARDFEAGLGPAVTSAVFTPDDHQIDPRLVTAALLEVLGDRVRLESVDAVTRTGERVTGIRLASGVQIDADAVVAAAGLGTAAIDGIPALPLRPVWGDILRLRVPPALRPLLTRTVRAQVRGRSAYLVPRGDGTVVVGASVREGGVAGVHAGSVLALLRDAETVVPGIGECEIVEMLARPRPASADAVPLLGLVEEGLLVSTGFDRHGVLLAPLAAEVGADLVEGRPVDERLRSAVDPQRFADAAASRARDNADWTPPAVVDPVGAVSKGSS</sequence>
<dbReference type="NCBIfam" id="TIGR02352">
    <property type="entry name" value="thiamin_ThiO"/>
    <property type="match status" value="1"/>
</dbReference>
<evidence type="ECO:0000256" key="5">
    <source>
        <dbReference type="ARBA" id="ARBA00050018"/>
    </source>
</evidence>
<dbReference type="RefSeq" id="WP_082062168.1">
    <property type="nucleotide sequence ID" value="NZ_JYJB01000009.1"/>
</dbReference>
<dbReference type="InterPro" id="IPR006076">
    <property type="entry name" value="FAD-dep_OxRdtase"/>
</dbReference>
<gene>
    <name evidence="8" type="primary">thiO</name>
    <name evidence="8" type="ORF">RS84_02470</name>
</gene>
<comment type="caution">
    <text evidence="8">The sequence shown here is derived from an EMBL/GenBank/DDBJ whole genome shotgun (WGS) entry which is preliminary data.</text>
</comment>
<keyword evidence="9" id="KW-1185">Reference proteome</keyword>
<dbReference type="Gene3D" id="3.50.50.60">
    <property type="entry name" value="FAD/NAD(P)-binding domain"/>
    <property type="match status" value="1"/>
</dbReference>
<accession>A0A0M2HLT6</accession>
<dbReference type="GO" id="GO:0009228">
    <property type="term" value="P:thiamine biosynthetic process"/>
    <property type="evidence" value="ECO:0007669"/>
    <property type="project" value="UniProtKB-KW"/>
</dbReference>
<keyword evidence="3 8" id="KW-0560">Oxidoreductase</keyword>
<dbReference type="GO" id="GO:0043799">
    <property type="term" value="F:glycine oxidase activity"/>
    <property type="evidence" value="ECO:0007669"/>
    <property type="project" value="UniProtKB-EC"/>
</dbReference>
<dbReference type="PATRIC" id="fig|273678.4.peg.2474"/>
<evidence type="ECO:0000256" key="4">
    <source>
        <dbReference type="ARBA" id="ARBA00049872"/>
    </source>
</evidence>
<dbReference type="SUPFAM" id="SSF54373">
    <property type="entry name" value="FAD-linked reductases, C-terminal domain"/>
    <property type="match status" value="1"/>
</dbReference>
<dbReference type="STRING" id="273678.RS84_02470"/>
<dbReference type="EMBL" id="JYJB01000009">
    <property type="protein sequence ID" value="KJL47671.1"/>
    <property type="molecule type" value="Genomic_DNA"/>
</dbReference>
<dbReference type="GO" id="GO:0050660">
    <property type="term" value="F:flavin adenine dinucleotide binding"/>
    <property type="evidence" value="ECO:0007669"/>
    <property type="project" value="InterPro"/>
</dbReference>
<feature type="domain" description="FAD dependent oxidoreductase" evidence="7">
    <location>
        <begin position="2"/>
        <end position="346"/>
    </location>
</feature>
<dbReference type="InterPro" id="IPR012727">
    <property type="entry name" value="Gly_oxidase_ThiO"/>
</dbReference>